<accession>A0A6L2JRW2</accession>
<evidence type="ECO:0000313" key="3">
    <source>
        <dbReference type="EMBL" id="GEU39419.1"/>
    </source>
</evidence>
<feature type="coiled-coil region" evidence="1">
    <location>
        <begin position="342"/>
        <end position="376"/>
    </location>
</feature>
<reference evidence="3" key="1">
    <citation type="journal article" date="2019" name="Sci. Rep.">
        <title>Draft genome of Tanacetum cinerariifolium, the natural source of mosquito coil.</title>
        <authorList>
            <person name="Yamashiro T."/>
            <person name="Shiraishi A."/>
            <person name="Satake H."/>
            <person name="Nakayama K."/>
        </authorList>
    </citation>
    <scope>NUCLEOTIDE SEQUENCE</scope>
</reference>
<dbReference type="EMBL" id="BKCJ010001171">
    <property type="protein sequence ID" value="GEU39419.1"/>
    <property type="molecule type" value="Genomic_DNA"/>
</dbReference>
<name>A0A6L2JRW2_TANCI</name>
<gene>
    <name evidence="3" type="ORF">Tci_011397</name>
</gene>
<proteinExistence type="predicted"/>
<feature type="region of interest" description="Disordered" evidence="2">
    <location>
        <begin position="74"/>
        <end position="129"/>
    </location>
</feature>
<organism evidence="3">
    <name type="scientific">Tanacetum cinerariifolium</name>
    <name type="common">Dalmatian daisy</name>
    <name type="synonym">Chrysanthemum cinerariifolium</name>
    <dbReference type="NCBI Taxonomy" id="118510"/>
    <lineage>
        <taxon>Eukaryota</taxon>
        <taxon>Viridiplantae</taxon>
        <taxon>Streptophyta</taxon>
        <taxon>Embryophyta</taxon>
        <taxon>Tracheophyta</taxon>
        <taxon>Spermatophyta</taxon>
        <taxon>Magnoliopsida</taxon>
        <taxon>eudicotyledons</taxon>
        <taxon>Gunneridae</taxon>
        <taxon>Pentapetalae</taxon>
        <taxon>asterids</taxon>
        <taxon>campanulids</taxon>
        <taxon>Asterales</taxon>
        <taxon>Asteraceae</taxon>
        <taxon>Asteroideae</taxon>
        <taxon>Anthemideae</taxon>
        <taxon>Anthemidinae</taxon>
        <taxon>Tanacetum</taxon>
    </lineage>
</organism>
<feature type="region of interest" description="Disordered" evidence="2">
    <location>
        <begin position="171"/>
        <end position="268"/>
    </location>
</feature>
<protein>
    <submittedName>
        <fullName evidence="3">Uncharacterized protein</fullName>
    </submittedName>
</protein>
<feature type="compositionally biased region" description="Basic and acidic residues" evidence="2">
    <location>
        <begin position="222"/>
        <end position="233"/>
    </location>
</feature>
<evidence type="ECO:0000256" key="1">
    <source>
        <dbReference type="SAM" id="Coils"/>
    </source>
</evidence>
<dbReference type="AlphaFoldDB" id="A0A6L2JRW2"/>
<comment type="caution">
    <text evidence="3">The sequence shown here is derived from an EMBL/GenBank/DDBJ whole genome shotgun (WGS) entry which is preliminary data.</text>
</comment>
<feature type="compositionally biased region" description="Basic residues" evidence="2">
    <location>
        <begin position="171"/>
        <end position="188"/>
    </location>
</feature>
<keyword evidence="1" id="KW-0175">Coiled coil</keyword>
<sequence length="574" mass="65422">SIHAIVDGKVVVISESSVMSDLLFNDEDDIRADEAIHHMEGDSVERAITTDASLVTDPGAKKPHWGAYAQTRFETASKRSSDPPLSTGHTVGSGEDRIEQETDLTGFVPPKPHDSPLLGGHTPGSDEGRPNLLELMNICTKLSNRVLALKEAKTTQDKVITRLKLRVRRLKKKRKARTLQPMKRRLFKGRVENSTDKSLGENASKQGRNDDQTQELNLTNRADTKVIVEDKGSGEQGGSTADQVSTARPKVRAATPSTPPTTTTISGDEDLTIAQTLIKMKSEKAKKKGVAFRDVEEPPRLTRSTTTLQPLPTIDLKDKGKGVLVEEELEKLHKVKRRDQGLAQIESDVDLAQRIYEEELAELDRAQKERQKMTHEEQEMYTIEERARLLTEYFERRKKQLVAERAEAIRNKPPTRTQVRNRMITYLKHMDEEETVDPEILSTKYPIVDWESQILGNVDMEDKHVYKIIRANGNTSYHKSLSSMLRKFDRQDLVDLHKLVMKNFKDNTPKGYKLLLWGDLKVMFEPNAEDEIWKKRYPLIKELLEKMLNWKLKAEAESTIAFELLKFIKSQIEE</sequence>
<evidence type="ECO:0000256" key="2">
    <source>
        <dbReference type="SAM" id="MobiDB-lite"/>
    </source>
</evidence>
<feature type="compositionally biased region" description="Basic and acidic residues" evidence="2">
    <location>
        <begin position="189"/>
        <end position="199"/>
    </location>
</feature>
<feature type="non-terminal residue" evidence="3">
    <location>
        <position position="1"/>
    </location>
</feature>